<reference evidence="2 3" key="1">
    <citation type="journal article" date="2016" name="BMC Genomics">
        <title>Comparative genomic and transcriptomic analyses of the Fuzhuan brick tea-fermentation fungus Aspergillus cristatus.</title>
        <authorList>
            <person name="Ge Y."/>
            <person name="Wang Y."/>
            <person name="Liu Y."/>
            <person name="Tan Y."/>
            <person name="Ren X."/>
            <person name="Zhang X."/>
            <person name="Hyde K.D."/>
            <person name="Liu Y."/>
            <person name="Liu Z."/>
        </authorList>
    </citation>
    <scope>NUCLEOTIDE SEQUENCE [LARGE SCALE GENOMIC DNA]</scope>
    <source>
        <strain evidence="2 3">GZAAS20.1005</strain>
    </source>
</reference>
<dbReference type="OrthoDB" id="10552723at2759"/>
<feature type="region of interest" description="Disordered" evidence="1">
    <location>
        <begin position="1"/>
        <end position="38"/>
    </location>
</feature>
<keyword evidence="3" id="KW-1185">Reference proteome</keyword>
<protein>
    <submittedName>
        <fullName evidence="2">Uncharacterized protein</fullName>
    </submittedName>
</protein>
<dbReference type="VEuPathDB" id="FungiDB:SI65_06086"/>
<evidence type="ECO:0000256" key="1">
    <source>
        <dbReference type="SAM" id="MobiDB-lite"/>
    </source>
</evidence>
<dbReference type="EMBL" id="JXNT01000006">
    <property type="protein sequence ID" value="ODM18215.1"/>
    <property type="molecule type" value="Genomic_DNA"/>
</dbReference>
<dbReference type="Proteomes" id="UP000094569">
    <property type="component" value="Unassembled WGS sequence"/>
</dbReference>
<comment type="caution">
    <text evidence="2">The sequence shown here is derived from an EMBL/GenBank/DDBJ whole genome shotgun (WGS) entry which is preliminary data.</text>
</comment>
<evidence type="ECO:0000313" key="3">
    <source>
        <dbReference type="Proteomes" id="UP000094569"/>
    </source>
</evidence>
<proteinExistence type="predicted"/>
<name>A0A1E3BB80_ASPCR</name>
<sequence length="77" mass="8662">MAPHSQPVGSDNKENLTDASSDLTEIFSDNSPDSDSISDRKLIVRIQMMKMKMSPMTISPMMRASCLLNTFWPKQRA</sequence>
<organism evidence="2 3">
    <name type="scientific">Aspergillus cristatus</name>
    <name type="common">Chinese Fuzhuan brick tea-fermentation fungus</name>
    <name type="synonym">Eurotium cristatum</name>
    <dbReference type="NCBI Taxonomy" id="573508"/>
    <lineage>
        <taxon>Eukaryota</taxon>
        <taxon>Fungi</taxon>
        <taxon>Dikarya</taxon>
        <taxon>Ascomycota</taxon>
        <taxon>Pezizomycotina</taxon>
        <taxon>Eurotiomycetes</taxon>
        <taxon>Eurotiomycetidae</taxon>
        <taxon>Eurotiales</taxon>
        <taxon>Aspergillaceae</taxon>
        <taxon>Aspergillus</taxon>
        <taxon>Aspergillus subgen. Aspergillus</taxon>
    </lineage>
</organism>
<accession>A0A1E3BB80</accession>
<evidence type="ECO:0000313" key="2">
    <source>
        <dbReference type="EMBL" id="ODM18215.1"/>
    </source>
</evidence>
<dbReference type="AlphaFoldDB" id="A0A1E3BB80"/>
<gene>
    <name evidence="2" type="ORF">SI65_06086</name>
</gene>